<organism evidence="9 10">
    <name type="scientific">Ascodesmis nigricans</name>
    <dbReference type="NCBI Taxonomy" id="341454"/>
    <lineage>
        <taxon>Eukaryota</taxon>
        <taxon>Fungi</taxon>
        <taxon>Dikarya</taxon>
        <taxon>Ascomycota</taxon>
        <taxon>Pezizomycotina</taxon>
        <taxon>Pezizomycetes</taxon>
        <taxon>Pezizales</taxon>
        <taxon>Ascodesmidaceae</taxon>
        <taxon>Ascodesmis</taxon>
    </lineage>
</organism>
<sequence>MTPEALLGCQVAASFICLLMIGIRLTVAHQKSWQPVTSERWGCGLFVFGCIMCLSCSVYWMVDAVKQLQWVEQGLSSLEIRLNLMSEKVWKGVYATALLAATCMWFGKFSFLLLYVPAYKQFNRNTKILYQVAIWFTLLCFGAILLIFIFYCSPIRRNWILDPRVGVCSTAISKYPLNVALILSIISDFIIFSIPVVLIIRLQSHSRAEYTSLAFLVALAIGSIAATTYFVVDANENNYNGGKPLPIDKRNMFAWNQVFANVLLLAAIAMPSVRFLGRGPSKERPDSEAWSRVESRAWSAKRMDRQDSYTLDDDRQRLNSMKQRDLFGEELQHGGECHGERERRSSDSRGPTSWIHLESP</sequence>
<feature type="transmembrane region" description="Helical" evidence="7">
    <location>
        <begin position="12"/>
        <end position="29"/>
    </location>
</feature>
<dbReference type="OrthoDB" id="5372266at2759"/>
<comment type="subcellular location">
    <subcellularLocation>
        <location evidence="1">Membrane</location>
        <topology evidence="1">Multi-pass membrane protein</topology>
    </subcellularLocation>
</comment>
<reference evidence="9 10" key="1">
    <citation type="submission" date="2019-04" db="EMBL/GenBank/DDBJ databases">
        <title>Comparative genomics and transcriptomics to analyze fruiting body development in filamentous ascomycetes.</title>
        <authorList>
            <consortium name="DOE Joint Genome Institute"/>
            <person name="Lutkenhaus R."/>
            <person name="Traeger S."/>
            <person name="Breuer J."/>
            <person name="Kuo A."/>
            <person name="Lipzen A."/>
            <person name="Pangilinan J."/>
            <person name="Dilworth D."/>
            <person name="Sandor L."/>
            <person name="Poggeler S."/>
            <person name="Barry K."/>
            <person name="Grigoriev I.V."/>
            <person name="Nowrousian M."/>
        </authorList>
    </citation>
    <scope>NUCLEOTIDE SEQUENCE [LARGE SCALE GENOMIC DNA]</scope>
    <source>
        <strain evidence="9 10">CBS 389.68</strain>
    </source>
</reference>
<name>A0A4S2MSX8_9PEZI</name>
<evidence type="ECO:0000256" key="2">
    <source>
        <dbReference type="ARBA" id="ARBA00022692"/>
    </source>
</evidence>
<feature type="transmembrane region" description="Helical" evidence="7">
    <location>
        <begin position="128"/>
        <end position="151"/>
    </location>
</feature>
<evidence type="ECO:0000259" key="8">
    <source>
        <dbReference type="Pfam" id="PF20684"/>
    </source>
</evidence>
<keyword evidence="2 7" id="KW-0812">Transmembrane</keyword>
<evidence type="ECO:0000313" key="9">
    <source>
        <dbReference type="EMBL" id="TGZ79571.1"/>
    </source>
</evidence>
<evidence type="ECO:0000256" key="3">
    <source>
        <dbReference type="ARBA" id="ARBA00022989"/>
    </source>
</evidence>
<dbReference type="InterPro" id="IPR049326">
    <property type="entry name" value="Rhodopsin_dom_fungi"/>
</dbReference>
<feature type="transmembrane region" description="Helical" evidence="7">
    <location>
        <begin position="212"/>
        <end position="232"/>
    </location>
</feature>
<dbReference type="Pfam" id="PF20684">
    <property type="entry name" value="Fung_rhodopsin"/>
    <property type="match status" value="1"/>
</dbReference>
<dbReference type="PANTHER" id="PTHR33048:SF47">
    <property type="entry name" value="INTEGRAL MEMBRANE PROTEIN-RELATED"/>
    <property type="match status" value="1"/>
</dbReference>
<keyword evidence="4 7" id="KW-0472">Membrane</keyword>
<feature type="region of interest" description="Disordered" evidence="6">
    <location>
        <begin position="321"/>
        <end position="360"/>
    </location>
</feature>
<feature type="transmembrane region" description="Helical" evidence="7">
    <location>
        <begin position="252"/>
        <end position="276"/>
    </location>
</feature>
<evidence type="ECO:0000313" key="10">
    <source>
        <dbReference type="Proteomes" id="UP000298138"/>
    </source>
</evidence>
<dbReference type="AlphaFoldDB" id="A0A4S2MSX8"/>
<protein>
    <recommendedName>
        <fullName evidence="8">Rhodopsin domain-containing protein</fullName>
    </recommendedName>
</protein>
<feature type="transmembrane region" description="Helical" evidence="7">
    <location>
        <begin position="93"/>
        <end position="116"/>
    </location>
</feature>
<keyword evidence="3 7" id="KW-1133">Transmembrane helix</keyword>
<evidence type="ECO:0000256" key="7">
    <source>
        <dbReference type="SAM" id="Phobius"/>
    </source>
</evidence>
<evidence type="ECO:0000256" key="1">
    <source>
        <dbReference type="ARBA" id="ARBA00004141"/>
    </source>
</evidence>
<dbReference type="GO" id="GO:0016020">
    <property type="term" value="C:membrane"/>
    <property type="evidence" value="ECO:0007669"/>
    <property type="project" value="UniProtKB-SubCell"/>
</dbReference>
<dbReference type="InParanoid" id="A0A4S2MSX8"/>
<gene>
    <name evidence="9" type="ORF">EX30DRAFT_342208</name>
</gene>
<dbReference type="InterPro" id="IPR052337">
    <property type="entry name" value="SAT4-like"/>
</dbReference>
<feature type="compositionally biased region" description="Basic and acidic residues" evidence="6">
    <location>
        <begin position="321"/>
        <end position="347"/>
    </location>
</feature>
<evidence type="ECO:0000256" key="5">
    <source>
        <dbReference type="ARBA" id="ARBA00038359"/>
    </source>
</evidence>
<dbReference type="PANTHER" id="PTHR33048">
    <property type="entry name" value="PTH11-LIKE INTEGRAL MEMBRANE PROTEIN (AFU_ORTHOLOGUE AFUA_5G11245)"/>
    <property type="match status" value="1"/>
</dbReference>
<feature type="domain" description="Rhodopsin" evidence="8">
    <location>
        <begin position="52"/>
        <end position="274"/>
    </location>
</feature>
<keyword evidence="10" id="KW-1185">Reference proteome</keyword>
<evidence type="ECO:0000256" key="6">
    <source>
        <dbReference type="SAM" id="MobiDB-lite"/>
    </source>
</evidence>
<comment type="similarity">
    <text evidence="5">Belongs to the SAT4 family.</text>
</comment>
<proteinExistence type="inferred from homology"/>
<evidence type="ECO:0000256" key="4">
    <source>
        <dbReference type="ARBA" id="ARBA00023136"/>
    </source>
</evidence>
<feature type="transmembrane region" description="Helical" evidence="7">
    <location>
        <begin position="41"/>
        <end position="62"/>
    </location>
</feature>
<dbReference type="Proteomes" id="UP000298138">
    <property type="component" value="Unassembled WGS sequence"/>
</dbReference>
<dbReference type="STRING" id="341454.A0A4S2MSX8"/>
<accession>A0A4S2MSX8</accession>
<dbReference type="EMBL" id="ML220130">
    <property type="protein sequence ID" value="TGZ79571.1"/>
    <property type="molecule type" value="Genomic_DNA"/>
</dbReference>
<feature type="transmembrane region" description="Helical" evidence="7">
    <location>
        <begin position="179"/>
        <end position="200"/>
    </location>
</feature>